<dbReference type="EMBL" id="CP017703">
    <property type="protein sequence ID" value="ASS89754.1"/>
    <property type="molecule type" value="Genomic_DNA"/>
</dbReference>
<reference evidence="2 5" key="2">
    <citation type="submission" date="2016-10" db="EMBL/GenBank/DDBJ databases">
        <title>The whole genome sequencing and assembly of Aeribacillus pallidus KCTC3564 strain.</title>
        <authorList>
            <person name="Lee Y.-J."/>
            <person name="Park M.-K."/>
            <person name="Yi H."/>
            <person name="Bahn Y.-S."/>
            <person name="Kim J.F."/>
            <person name="Lee D.-W."/>
        </authorList>
    </citation>
    <scope>NUCLEOTIDE SEQUENCE [LARGE SCALE GENOMIC DNA]</scope>
    <source>
        <strain evidence="2 5">KCTC3564</strain>
    </source>
</reference>
<dbReference type="RefSeq" id="WP_063387107.1">
    <property type="nucleotide sequence ID" value="NZ_CP017703.1"/>
</dbReference>
<evidence type="ECO:0000313" key="3">
    <source>
        <dbReference type="EMBL" id="KZN96848.1"/>
    </source>
</evidence>
<keyword evidence="4" id="KW-1185">Reference proteome</keyword>
<protein>
    <submittedName>
        <fullName evidence="3">Uncharacterized protein</fullName>
    </submittedName>
</protein>
<name>A0A165Y8Z4_9BACI</name>
<evidence type="ECO:0000256" key="1">
    <source>
        <dbReference type="SAM" id="Phobius"/>
    </source>
</evidence>
<dbReference type="EMBL" id="LWBR01000013">
    <property type="protein sequence ID" value="KZN96848.1"/>
    <property type="molecule type" value="Genomic_DNA"/>
</dbReference>
<keyword evidence="1" id="KW-1133">Transmembrane helix</keyword>
<dbReference type="Proteomes" id="UP000076476">
    <property type="component" value="Unassembled WGS sequence"/>
</dbReference>
<dbReference type="AlphaFoldDB" id="A0A165Y8Z4"/>
<gene>
    <name evidence="2" type="ORF">AP3564_05425</name>
    <name evidence="3" type="ORF">AZI98_04515</name>
</gene>
<evidence type="ECO:0000313" key="4">
    <source>
        <dbReference type="Proteomes" id="UP000076476"/>
    </source>
</evidence>
<sequence length="73" mass="7969">MKAIKGNSNLKIVILAIATKWGGVAGWASALATQLSSNSLYKKEVINAAKKGKRLKITITDYKNYHTSYSVQI</sequence>
<dbReference type="KEGG" id="apak:AP3564_05425"/>
<dbReference type="Proteomes" id="UP000214606">
    <property type="component" value="Chromosome"/>
</dbReference>
<accession>A0A165Y8Z4</accession>
<keyword evidence="1" id="KW-0812">Transmembrane</keyword>
<feature type="transmembrane region" description="Helical" evidence="1">
    <location>
        <begin position="12"/>
        <end position="32"/>
    </location>
</feature>
<keyword evidence="1" id="KW-0472">Membrane</keyword>
<reference evidence="3 4" key="1">
    <citation type="submission" date="2016-04" db="EMBL/GenBank/DDBJ databases">
        <title>Draft genome sequence of Aeribacillus pallidus 8m3 from petroleum reservoir.</title>
        <authorList>
            <person name="Poltaraus A.B."/>
            <person name="Nazina T.N."/>
            <person name="Tourova T.P."/>
            <person name="Malakho S.M."/>
            <person name="Korshunova A.V."/>
            <person name="Sokolova D.S."/>
        </authorList>
    </citation>
    <scope>NUCLEOTIDE SEQUENCE [LARGE SCALE GENOMIC DNA]</scope>
    <source>
        <strain evidence="3 4">8m3</strain>
    </source>
</reference>
<dbReference type="OrthoDB" id="10010173at2"/>
<evidence type="ECO:0000313" key="2">
    <source>
        <dbReference type="EMBL" id="ASS89754.1"/>
    </source>
</evidence>
<evidence type="ECO:0000313" key="5">
    <source>
        <dbReference type="Proteomes" id="UP000214606"/>
    </source>
</evidence>
<proteinExistence type="predicted"/>
<organism evidence="3 4">
    <name type="scientific">Aeribacillus pallidus</name>
    <dbReference type="NCBI Taxonomy" id="33936"/>
    <lineage>
        <taxon>Bacteria</taxon>
        <taxon>Bacillati</taxon>
        <taxon>Bacillota</taxon>
        <taxon>Bacilli</taxon>
        <taxon>Bacillales</taxon>
        <taxon>Bacillaceae</taxon>
        <taxon>Aeribacillus</taxon>
    </lineage>
</organism>